<evidence type="ECO:0000256" key="1">
    <source>
        <dbReference type="SAM" id="MobiDB-lite"/>
    </source>
</evidence>
<accession>A0A7S1SEB1</accession>
<feature type="compositionally biased region" description="Low complexity" evidence="1">
    <location>
        <begin position="14"/>
        <end position="26"/>
    </location>
</feature>
<gene>
    <name evidence="2" type="ORF">ACAT0790_LOCUS69115</name>
</gene>
<evidence type="ECO:0000313" key="2">
    <source>
        <dbReference type="EMBL" id="CAD9192340.1"/>
    </source>
</evidence>
<reference evidence="2" key="1">
    <citation type="submission" date="2021-01" db="EMBL/GenBank/DDBJ databases">
        <authorList>
            <person name="Corre E."/>
            <person name="Pelletier E."/>
            <person name="Niang G."/>
            <person name="Scheremetjew M."/>
            <person name="Finn R."/>
            <person name="Kale V."/>
            <person name="Holt S."/>
            <person name="Cochrane G."/>
            <person name="Meng A."/>
            <person name="Brown T."/>
            <person name="Cohen L."/>
        </authorList>
    </citation>
    <scope>NUCLEOTIDE SEQUENCE</scope>
    <source>
        <strain evidence="2">OF101</strain>
    </source>
</reference>
<protein>
    <submittedName>
        <fullName evidence="2">Uncharacterized protein</fullName>
    </submittedName>
</protein>
<dbReference type="EMBL" id="HBGE01115852">
    <property type="protein sequence ID" value="CAD9192340.1"/>
    <property type="molecule type" value="Transcribed_RNA"/>
</dbReference>
<feature type="region of interest" description="Disordered" evidence="1">
    <location>
        <begin position="14"/>
        <end position="42"/>
    </location>
</feature>
<proteinExistence type="predicted"/>
<name>A0A7S1SEB1_ALECA</name>
<organism evidence="2">
    <name type="scientific">Alexandrium catenella</name>
    <name type="common">Red tide dinoflagellate</name>
    <name type="synonym">Gonyaulax catenella</name>
    <dbReference type="NCBI Taxonomy" id="2925"/>
    <lineage>
        <taxon>Eukaryota</taxon>
        <taxon>Sar</taxon>
        <taxon>Alveolata</taxon>
        <taxon>Dinophyceae</taxon>
        <taxon>Gonyaulacales</taxon>
        <taxon>Pyrocystaceae</taxon>
        <taxon>Alexandrium</taxon>
    </lineage>
</organism>
<sequence>MWVSPCGEKLCAAPSALPSRPLAPRSGAAQATGRGPILQWPEVRPPTGPPLYLPAKQELLALAPPAVVTTPQQQHQQQQQQQQQQPMHLVPCRPLHRPVAAPAPEKPVQWTAAQVAPAPLQQHHESKPAVQAARPPNLREAVVPLPSDAETKQPELGQRTRSLDFAIRCPGGHAMKARVSRELWTRSYEAECCGCHQHISAKDASYNCKECVYDLCMDCSTELQASMPGPTLDADQDDLFCLGPCNEIAEGDIFFCGPDKWGIHHVVLASSTMTPAERTISEKILQHHPDLANDVILCCNTIECTRPFRGQDYPWYPAMSVYTHRPSTGELFLIGDIAEGTAILGISDELVPVKLLLHPLRPGRTSTLFNSNLFQAAMEHCARESRRWSKGTAIKAITAKRSCLRAHEYAEPEARLELMEDLRRSWCKKPICSSVAIKVWQKYFEMSTGQQGTDLAVQRILRWMPVFGDRTAPSMLLETLSTHGWMLRSHFCTDSPVHSSAVGRAGL</sequence>
<dbReference type="AlphaFoldDB" id="A0A7S1SEB1"/>